<dbReference type="Pfam" id="PF20246">
    <property type="entry name" value="DUF6601"/>
    <property type="match status" value="1"/>
</dbReference>
<dbReference type="EMBL" id="ONZQ02000024">
    <property type="protein sequence ID" value="SPO07748.1"/>
    <property type="molecule type" value="Genomic_DNA"/>
</dbReference>
<feature type="transmembrane region" description="Helical" evidence="2">
    <location>
        <begin position="372"/>
        <end position="402"/>
    </location>
</feature>
<keyword evidence="2" id="KW-0472">Membrane</keyword>
<keyword evidence="2" id="KW-1133">Transmembrane helix</keyword>
<evidence type="ECO:0000256" key="2">
    <source>
        <dbReference type="SAM" id="Phobius"/>
    </source>
</evidence>
<comment type="caution">
    <text evidence="3">The sequence shown here is derived from an EMBL/GenBank/DDBJ whole genome shotgun (WGS) entry which is preliminary data.</text>
</comment>
<gene>
    <name evidence="3" type="ORF">DNG_10443</name>
</gene>
<dbReference type="Proteomes" id="UP001187682">
    <property type="component" value="Unassembled WGS sequence"/>
</dbReference>
<dbReference type="PANTHER" id="PTHR34414:SF1">
    <property type="entry name" value="SUBTILISIN-LIKE SERINE PROTEASE"/>
    <property type="match status" value="1"/>
</dbReference>
<sequence length="427" mass="48291">MAAIDGTPPSKTTSSQSLHDDSTSQVKPSIDRGLGVETLEILSTPVRPNRRRMFLLSATGESYLPGQPRIPLPQKADATSNSGNDGELGARDGRQVPSGNEDEAQSKGEDDLLKYLRESHLTKELDSLLPFMKYIFVQTPSFRHIMPLHHQQAHAREIIVNEHPGLHLVWYYEKIFIKPIPAYFFSAKFWSYLSEADDEVHRAAIGFMRSYWFLIKYEIDYDLACERKLIPKKTLTPDRDGTGKDKDDRYPTYAEFCRFISQFYENVHDRDTNRRFHYGELRLTRINRTSLIFKGSLAYFHIYPQWGSNLVHFLAPIIMVLGGCSVVLNAMQVTLNAQEMLGGDGTGGKDSKGGEDSTGLPPVWSYFTWASLYFPVTIIIVIASILAVSLAGILAMGFKDLVWAKTTRRRKRHGDPDAGNKSHGLIW</sequence>
<dbReference type="InterPro" id="IPR046536">
    <property type="entry name" value="DUF6601"/>
</dbReference>
<proteinExistence type="predicted"/>
<dbReference type="PANTHER" id="PTHR34414">
    <property type="entry name" value="HET DOMAIN-CONTAINING PROTEIN-RELATED"/>
    <property type="match status" value="1"/>
</dbReference>
<evidence type="ECO:0000256" key="1">
    <source>
        <dbReference type="SAM" id="MobiDB-lite"/>
    </source>
</evidence>
<reference evidence="3" key="1">
    <citation type="submission" date="2018-03" db="EMBL/GenBank/DDBJ databases">
        <authorList>
            <person name="Guldener U."/>
        </authorList>
    </citation>
    <scope>NUCLEOTIDE SEQUENCE</scope>
</reference>
<evidence type="ECO:0000313" key="4">
    <source>
        <dbReference type="Proteomes" id="UP001187682"/>
    </source>
</evidence>
<organism evidence="3 4">
    <name type="scientific">Cephalotrichum gorgonifer</name>
    <dbReference type="NCBI Taxonomy" id="2041049"/>
    <lineage>
        <taxon>Eukaryota</taxon>
        <taxon>Fungi</taxon>
        <taxon>Dikarya</taxon>
        <taxon>Ascomycota</taxon>
        <taxon>Pezizomycotina</taxon>
        <taxon>Sordariomycetes</taxon>
        <taxon>Hypocreomycetidae</taxon>
        <taxon>Microascales</taxon>
        <taxon>Microascaceae</taxon>
        <taxon>Cephalotrichum</taxon>
    </lineage>
</organism>
<protein>
    <submittedName>
        <fullName evidence="3">Uncharacterized protein</fullName>
    </submittedName>
</protein>
<accession>A0AAE8N907</accession>
<feature type="region of interest" description="Disordered" evidence="1">
    <location>
        <begin position="64"/>
        <end position="108"/>
    </location>
</feature>
<keyword evidence="4" id="KW-1185">Reference proteome</keyword>
<feature type="compositionally biased region" description="Polar residues" evidence="1">
    <location>
        <begin position="9"/>
        <end position="27"/>
    </location>
</feature>
<feature type="transmembrane region" description="Helical" evidence="2">
    <location>
        <begin position="310"/>
        <end position="331"/>
    </location>
</feature>
<keyword evidence="2" id="KW-0812">Transmembrane</keyword>
<dbReference type="AlphaFoldDB" id="A0AAE8N907"/>
<name>A0AAE8N907_9PEZI</name>
<evidence type="ECO:0000313" key="3">
    <source>
        <dbReference type="EMBL" id="SPO07748.1"/>
    </source>
</evidence>
<feature type="region of interest" description="Disordered" evidence="1">
    <location>
        <begin position="1"/>
        <end position="32"/>
    </location>
</feature>